<gene>
    <name evidence="2" type="ORF">A3A91_00450</name>
</gene>
<organism evidence="2 3">
    <name type="scientific">Candidatus Nomurabacteria bacterium RIFCSPLOWO2_01_FULL_36_16</name>
    <dbReference type="NCBI Taxonomy" id="1801767"/>
    <lineage>
        <taxon>Bacteria</taxon>
        <taxon>Candidatus Nomuraibacteriota</taxon>
    </lineage>
</organism>
<evidence type="ECO:0000313" key="3">
    <source>
        <dbReference type="Proteomes" id="UP000177001"/>
    </source>
</evidence>
<evidence type="ECO:0000256" key="1">
    <source>
        <dbReference type="SAM" id="MobiDB-lite"/>
    </source>
</evidence>
<feature type="region of interest" description="Disordered" evidence="1">
    <location>
        <begin position="200"/>
        <end position="225"/>
    </location>
</feature>
<dbReference type="Proteomes" id="UP000177001">
    <property type="component" value="Unassembled WGS sequence"/>
</dbReference>
<protein>
    <submittedName>
        <fullName evidence="2">Uncharacterized protein</fullName>
    </submittedName>
</protein>
<feature type="compositionally biased region" description="Basic and acidic residues" evidence="1">
    <location>
        <begin position="213"/>
        <end position="225"/>
    </location>
</feature>
<dbReference type="EMBL" id="MFUR01000005">
    <property type="protein sequence ID" value="OGI87124.1"/>
    <property type="molecule type" value="Genomic_DNA"/>
</dbReference>
<name>A0A1F6WZB8_9BACT</name>
<feature type="region of interest" description="Disordered" evidence="1">
    <location>
        <begin position="146"/>
        <end position="173"/>
    </location>
</feature>
<accession>A0A1F6WZB8</accession>
<reference evidence="2 3" key="1">
    <citation type="journal article" date="2016" name="Nat. Commun.">
        <title>Thousands of microbial genomes shed light on interconnected biogeochemical processes in an aquifer system.</title>
        <authorList>
            <person name="Anantharaman K."/>
            <person name="Brown C.T."/>
            <person name="Hug L.A."/>
            <person name="Sharon I."/>
            <person name="Castelle C.J."/>
            <person name="Probst A.J."/>
            <person name="Thomas B.C."/>
            <person name="Singh A."/>
            <person name="Wilkins M.J."/>
            <person name="Karaoz U."/>
            <person name="Brodie E.L."/>
            <person name="Williams K.H."/>
            <person name="Hubbard S.S."/>
            <person name="Banfield J.F."/>
        </authorList>
    </citation>
    <scope>NUCLEOTIDE SEQUENCE [LARGE SCALE GENOMIC DNA]</scope>
</reference>
<proteinExistence type="predicted"/>
<comment type="caution">
    <text evidence="2">The sequence shown here is derived from an EMBL/GenBank/DDBJ whole genome shotgun (WGS) entry which is preliminary data.</text>
</comment>
<feature type="compositionally biased region" description="Polar residues" evidence="1">
    <location>
        <begin position="200"/>
        <end position="212"/>
    </location>
</feature>
<evidence type="ECO:0000313" key="2">
    <source>
        <dbReference type="EMBL" id="OGI87124.1"/>
    </source>
</evidence>
<dbReference type="AlphaFoldDB" id="A0A1F6WZB8"/>
<sequence>MNNDTVDLLKIKIETAKRELPVETLNAINAIDWRVAILGMRDKHGYNFEQLGDLELETELVLCGLVSPEDYPKELEKRMGISPAAVNELMNEMNDLVFKKIREEFIKNTERKKLFQKNEMSNEASKAKDTNDTKILNSAGIKIIHTSPPGGQASLPSKESWQGAGGENKETLPIPNLPMILSQKLSSPVQIPIIKTEYSLPNIQPSAQNETVQKNKVDPYREIPE</sequence>